<organism evidence="1">
    <name type="scientific">Culicoides sonorensis</name>
    <name type="common">Biting midge</name>
    <dbReference type="NCBI Taxonomy" id="179676"/>
    <lineage>
        <taxon>Eukaryota</taxon>
        <taxon>Metazoa</taxon>
        <taxon>Ecdysozoa</taxon>
        <taxon>Arthropoda</taxon>
        <taxon>Hexapoda</taxon>
        <taxon>Insecta</taxon>
        <taxon>Pterygota</taxon>
        <taxon>Neoptera</taxon>
        <taxon>Endopterygota</taxon>
        <taxon>Diptera</taxon>
        <taxon>Nematocera</taxon>
        <taxon>Chironomoidea</taxon>
        <taxon>Ceratopogonidae</taxon>
        <taxon>Ceratopogoninae</taxon>
        <taxon>Culicoides</taxon>
        <taxon>Monoculicoides</taxon>
    </lineage>
</organism>
<dbReference type="PANTHER" id="PTHR22940">
    <property type="entry name" value="TIMEOUT/TIMELESS-2"/>
    <property type="match status" value="1"/>
</dbReference>
<dbReference type="EMBL" id="UFQT01004213">
    <property type="protein sequence ID" value="SSX35570.1"/>
    <property type="molecule type" value="Genomic_DNA"/>
</dbReference>
<evidence type="ECO:0000313" key="2">
    <source>
        <dbReference type="EMBL" id="SSX35570.1"/>
    </source>
</evidence>
<proteinExistence type="predicted"/>
<dbReference type="GO" id="GO:0003677">
    <property type="term" value="F:DNA binding"/>
    <property type="evidence" value="ECO:0007669"/>
    <property type="project" value="TreeGrafter"/>
</dbReference>
<accession>A0A336LFC9</accession>
<dbReference type="VEuPathDB" id="VectorBase:CSON010398"/>
<dbReference type="GO" id="GO:0009649">
    <property type="term" value="P:entrainment of circadian clock"/>
    <property type="evidence" value="ECO:0007669"/>
    <property type="project" value="TreeGrafter"/>
</dbReference>
<name>A0A336LFC9_CULSO</name>
<dbReference type="PANTHER" id="PTHR22940:SF4">
    <property type="entry name" value="PROTEIN TIMELESS HOMOLOG"/>
    <property type="match status" value="1"/>
</dbReference>
<gene>
    <name evidence="1" type="primary">CSON010398</name>
</gene>
<dbReference type="InterPro" id="IPR044998">
    <property type="entry name" value="Timeless"/>
</dbReference>
<sequence>MPVMLFQARLFRVFQGVLHAKMGKHNEELHRLATFIVKQFVQIAPNNPKIFAELLFFKSIRESEIISNGYEDVYNDHHGGGNKKASWTEQEEEELRRLFMENQANPETDEVCK</sequence>
<reference evidence="1" key="1">
    <citation type="submission" date="2018-04" db="EMBL/GenBank/DDBJ databases">
        <authorList>
            <person name="Go L.Y."/>
            <person name="Mitchell J.A."/>
        </authorList>
    </citation>
    <scope>NUCLEOTIDE SEQUENCE</scope>
    <source>
        <tissue evidence="1">Whole organism</tissue>
    </source>
</reference>
<dbReference type="GO" id="GO:0031298">
    <property type="term" value="C:replication fork protection complex"/>
    <property type="evidence" value="ECO:0007669"/>
    <property type="project" value="TreeGrafter"/>
</dbReference>
<dbReference type="EMBL" id="UFQS01004213">
    <property type="protein sequence ID" value="SSX16249.1"/>
    <property type="molecule type" value="Genomic_DNA"/>
</dbReference>
<dbReference type="GO" id="GO:0006281">
    <property type="term" value="P:DNA repair"/>
    <property type="evidence" value="ECO:0007669"/>
    <property type="project" value="TreeGrafter"/>
</dbReference>
<evidence type="ECO:0000313" key="1">
    <source>
        <dbReference type="EMBL" id="SSX16249.1"/>
    </source>
</evidence>
<dbReference type="AlphaFoldDB" id="A0A336LFC9"/>
<dbReference type="GO" id="GO:0000076">
    <property type="term" value="P:DNA replication checkpoint signaling"/>
    <property type="evidence" value="ECO:0007669"/>
    <property type="project" value="TreeGrafter"/>
</dbReference>
<dbReference type="GO" id="GO:0043111">
    <property type="term" value="P:replication fork arrest"/>
    <property type="evidence" value="ECO:0007669"/>
    <property type="project" value="TreeGrafter"/>
</dbReference>
<reference evidence="2" key="2">
    <citation type="submission" date="2018-07" db="EMBL/GenBank/DDBJ databases">
        <authorList>
            <person name="Quirk P.G."/>
            <person name="Krulwich T.A."/>
        </authorList>
    </citation>
    <scope>NUCLEOTIDE SEQUENCE</scope>
</reference>
<protein>
    <submittedName>
        <fullName evidence="1">CSON010398 protein</fullName>
    </submittedName>
</protein>